<reference evidence="2" key="2">
    <citation type="journal article" date="2023" name="MicrobiologyOpen">
        <title>Genomics of the tumorigenes clade of the family Rhizobiaceae and description of Rhizobium rhododendri sp. nov.</title>
        <authorList>
            <person name="Kuzmanovic N."/>
            <person name="diCenzo G.C."/>
            <person name="Bunk B."/>
            <person name="Sproeer C."/>
            <person name="Fruehling A."/>
            <person name="Neumann-Schaal M."/>
            <person name="Overmann J."/>
            <person name="Smalla K."/>
        </authorList>
    </citation>
    <scope>NUCLEOTIDE SEQUENCE [LARGE SCALE GENOMIC DNA]</scope>
    <source>
        <strain evidence="2">1078</strain>
    </source>
</reference>
<organism evidence="1 2">
    <name type="scientific">Rhizobium tumorigenes</name>
    <dbReference type="NCBI Taxonomy" id="2041385"/>
    <lineage>
        <taxon>Bacteria</taxon>
        <taxon>Pseudomonadati</taxon>
        <taxon>Pseudomonadota</taxon>
        <taxon>Alphaproteobacteria</taxon>
        <taxon>Hyphomicrobiales</taxon>
        <taxon>Rhizobiaceae</taxon>
        <taxon>Rhizobium/Agrobacterium group</taxon>
        <taxon>Rhizobium</taxon>
    </lineage>
</organism>
<accession>A0AAF1K917</accession>
<proteinExistence type="predicted"/>
<reference evidence="1 2" key="1">
    <citation type="journal article" date="2018" name="Sci. Rep.">
        <title>Rhizobium tumorigenes sp. nov., a novel plant tumorigenic bacterium isolated from cane gall tumors on thornless blackberry.</title>
        <authorList>
            <person name="Kuzmanovi N."/>
            <person name="Smalla K."/>
            <person name="Gronow S."/>
            <person name="PuBawska J."/>
        </authorList>
    </citation>
    <scope>NUCLEOTIDE SEQUENCE [LARGE SCALE GENOMIC DNA]</scope>
    <source>
        <strain evidence="1 2">1078</strain>
    </source>
</reference>
<keyword evidence="2" id="KW-1185">Reference proteome</keyword>
<evidence type="ECO:0000313" key="1">
    <source>
        <dbReference type="EMBL" id="WFR95136.1"/>
    </source>
</evidence>
<dbReference type="EMBL" id="CP117255">
    <property type="protein sequence ID" value="WFR95136.1"/>
    <property type="molecule type" value="Genomic_DNA"/>
</dbReference>
<name>A0AAF1K917_9HYPH</name>
<protein>
    <submittedName>
        <fullName evidence="1">Uncharacterized protein</fullName>
    </submittedName>
</protein>
<gene>
    <name evidence="1" type="ORF">PR017_15230</name>
</gene>
<dbReference type="Proteomes" id="UP000249499">
    <property type="component" value="Chromosome"/>
</dbReference>
<dbReference type="KEGG" id="rtu:PR017_15230"/>
<evidence type="ECO:0000313" key="2">
    <source>
        <dbReference type="Proteomes" id="UP000249499"/>
    </source>
</evidence>
<dbReference type="AlphaFoldDB" id="A0AAF1K917"/>
<sequence>MSPFNVRSPLVFVELFKTGHEINYFDIRRVATGMIVFGCLYDQVDHAGKTAAAASALRHRMIDLRRHDQLPTVFVEQLVDDCPDIVIGDVITAADQHGSSVRQT</sequence>